<dbReference type="InterPro" id="IPR001633">
    <property type="entry name" value="EAL_dom"/>
</dbReference>
<evidence type="ECO:0000313" key="6">
    <source>
        <dbReference type="Proteomes" id="UP000199648"/>
    </source>
</evidence>
<dbReference type="Gene3D" id="3.30.70.270">
    <property type="match status" value="1"/>
</dbReference>
<protein>
    <submittedName>
        <fullName evidence="5">Response regulator receiver modulated diguanylate cyclase/phosphodiesterase</fullName>
    </submittedName>
</protein>
<dbReference type="PROSITE" id="PS50887">
    <property type="entry name" value="GGDEF"/>
    <property type="match status" value="1"/>
</dbReference>
<dbReference type="SMART" id="SM00052">
    <property type="entry name" value="EAL"/>
    <property type="match status" value="1"/>
</dbReference>
<sequence>MKHEDIIHIIVIDDSSNDAETVANRLRNAGRVVRAVRAEDDEDLRKHMAEHQWDLVLSKPEIPYFTAHDALDVIGKMRVDLPVLIIADDASDQTVTDLLESGARDAVLMARPQRLLQTLLREVDDGHKRRQYRNCERLLQEANKRAQGLVESSRDAIAYVHDGTHVFANSSYLGMFGYSDFTELEGLPIMDMVAPEDQGKFKHFLRRYTKSSTGAGTIEVQGLKCDQSTFKVAMEFSPAMYEGESCIQIIIRDQSLNKALEQKLDALSKQDLLTGVYNHQFFLDALKKTVGRTGQHGAVLYIRPDNFTELRRKIGIAASDTVLADIATVIKNELQDGTEAVARFESNIFTAILREADTDRADSVSQRIRDAVAAHISEASGRSVNTTCCIGIALYNESVRDPQAIITRAEKAYSQAVAKGGGSVSTYRPGNEEMADTERLTLWEKQLKHALRSNSFRLLYQPVVHLQNNETENYELLLRMLGSDGAEIDPGEFIPAAEKTGLMVAVDRWVLANAVKVLSEQRQPGKHTNFFVTLTGASVRDTRLLPWLRDLVRSARLNGNTLTLAVSESVASSNIKALKVIAEGARQLRLQIALENVGLAPNCMNLLKHCEADFVKIDGSLISRMNQDTAIKETILQITASAKETDKQVIAESVEDAQTLATIWSSGIDFIQGHFVQSPSSKMEYDFSSAG</sequence>
<dbReference type="SUPFAM" id="SSF141868">
    <property type="entry name" value="EAL domain-like"/>
    <property type="match status" value="1"/>
</dbReference>
<dbReference type="STRING" id="415747.SAMN03097708_00322"/>
<comment type="caution">
    <text evidence="1">Lacks conserved residue(s) required for the propagation of feature annotation.</text>
</comment>
<keyword evidence="6" id="KW-1185">Reference proteome</keyword>
<evidence type="ECO:0000259" key="4">
    <source>
        <dbReference type="PROSITE" id="PS50887"/>
    </source>
</evidence>
<dbReference type="Gene3D" id="3.30.450.20">
    <property type="entry name" value="PAS domain"/>
    <property type="match status" value="1"/>
</dbReference>
<dbReference type="InterPro" id="IPR029787">
    <property type="entry name" value="Nucleotide_cyclase"/>
</dbReference>
<dbReference type="PANTHER" id="PTHR33121:SF23">
    <property type="entry name" value="CYCLIC DI-GMP PHOSPHODIESTERASE PDEB"/>
    <property type="match status" value="1"/>
</dbReference>
<dbReference type="NCBIfam" id="TIGR00229">
    <property type="entry name" value="sensory_box"/>
    <property type="match status" value="1"/>
</dbReference>
<dbReference type="Pfam" id="PF13426">
    <property type="entry name" value="PAS_9"/>
    <property type="match status" value="1"/>
</dbReference>
<dbReference type="CDD" id="cd01949">
    <property type="entry name" value="GGDEF"/>
    <property type="match status" value="1"/>
</dbReference>
<dbReference type="InterPro" id="IPR050706">
    <property type="entry name" value="Cyclic-di-GMP_PDE-like"/>
</dbReference>
<dbReference type="Gene3D" id="3.20.20.450">
    <property type="entry name" value="EAL domain"/>
    <property type="match status" value="1"/>
</dbReference>
<evidence type="ECO:0000259" key="3">
    <source>
        <dbReference type="PROSITE" id="PS50883"/>
    </source>
</evidence>
<dbReference type="Pfam" id="PF00990">
    <property type="entry name" value="GGDEF"/>
    <property type="match status" value="1"/>
</dbReference>
<gene>
    <name evidence="5" type="ORF">SAMN03097708_00322</name>
</gene>
<dbReference type="GO" id="GO:0071111">
    <property type="term" value="F:cyclic-guanylate-specific phosphodiesterase activity"/>
    <property type="evidence" value="ECO:0007669"/>
    <property type="project" value="InterPro"/>
</dbReference>
<dbReference type="OrthoDB" id="7052318at2"/>
<dbReference type="EMBL" id="FMWD01000001">
    <property type="protein sequence ID" value="SCZ50037.1"/>
    <property type="molecule type" value="Genomic_DNA"/>
</dbReference>
<accession>A0A1G5PKL5</accession>
<dbReference type="SMART" id="SM00267">
    <property type="entry name" value="GGDEF"/>
    <property type="match status" value="1"/>
</dbReference>
<evidence type="ECO:0000256" key="1">
    <source>
        <dbReference type="PROSITE-ProRule" id="PRU00169"/>
    </source>
</evidence>
<dbReference type="AlphaFoldDB" id="A0A1G5PKL5"/>
<dbReference type="SMART" id="SM00091">
    <property type="entry name" value="PAS"/>
    <property type="match status" value="1"/>
</dbReference>
<dbReference type="Gene3D" id="3.40.50.2300">
    <property type="match status" value="1"/>
</dbReference>
<dbReference type="InterPro" id="IPR043128">
    <property type="entry name" value="Rev_trsase/Diguanyl_cyclase"/>
</dbReference>
<feature type="domain" description="GGDEF" evidence="4">
    <location>
        <begin position="295"/>
        <end position="429"/>
    </location>
</feature>
<dbReference type="Pfam" id="PF00563">
    <property type="entry name" value="EAL"/>
    <property type="match status" value="1"/>
</dbReference>
<dbReference type="Proteomes" id="UP000199648">
    <property type="component" value="Unassembled WGS sequence"/>
</dbReference>
<reference evidence="5 6" key="1">
    <citation type="submission" date="2016-10" db="EMBL/GenBank/DDBJ databases">
        <authorList>
            <person name="de Groot N.N."/>
        </authorList>
    </citation>
    <scope>NUCLEOTIDE SEQUENCE [LARGE SCALE GENOMIC DNA]</scope>
    <source>
        <strain evidence="5 6">HLD2</strain>
    </source>
</reference>
<dbReference type="InterPro" id="IPR035965">
    <property type="entry name" value="PAS-like_dom_sf"/>
</dbReference>
<dbReference type="GO" id="GO:0000160">
    <property type="term" value="P:phosphorelay signal transduction system"/>
    <property type="evidence" value="ECO:0007669"/>
    <property type="project" value="InterPro"/>
</dbReference>
<dbReference type="PANTHER" id="PTHR33121">
    <property type="entry name" value="CYCLIC DI-GMP PHOSPHODIESTERASE PDEF"/>
    <property type="match status" value="1"/>
</dbReference>
<dbReference type="CDD" id="cd01948">
    <property type="entry name" value="EAL"/>
    <property type="match status" value="1"/>
</dbReference>
<dbReference type="InterPro" id="IPR000160">
    <property type="entry name" value="GGDEF_dom"/>
</dbReference>
<feature type="domain" description="EAL" evidence="3">
    <location>
        <begin position="440"/>
        <end position="691"/>
    </location>
</feature>
<evidence type="ECO:0000259" key="2">
    <source>
        <dbReference type="PROSITE" id="PS50110"/>
    </source>
</evidence>
<dbReference type="PROSITE" id="PS50883">
    <property type="entry name" value="EAL"/>
    <property type="match status" value="1"/>
</dbReference>
<feature type="domain" description="Response regulatory" evidence="2">
    <location>
        <begin position="8"/>
        <end position="124"/>
    </location>
</feature>
<dbReference type="InterPro" id="IPR000014">
    <property type="entry name" value="PAS"/>
</dbReference>
<dbReference type="SUPFAM" id="SSF55073">
    <property type="entry name" value="Nucleotide cyclase"/>
    <property type="match status" value="1"/>
</dbReference>
<dbReference type="SUPFAM" id="SSF55785">
    <property type="entry name" value="PYP-like sensor domain (PAS domain)"/>
    <property type="match status" value="1"/>
</dbReference>
<dbReference type="SUPFAM" id="SSF52172">
    <property type="entry name" value="CheY-like"/>
    <property type="match status" value="1"/>
</dbReference>
<dbReference type="CDD" id="cd00130">
    <property type="entry name" value="PAS"/>
    <property type="match status" value="1"/>
</dbReference>
<dbReference type="PROSITE" id="PS50110">
    <property type="entry name" value="RESPONSE_REGULATORY"/>
    <property type="match status" value="1"/>
</dbReference>
<proteinExistence type="predicted"/>
<dbReference type="InterPro" id="IPR035919">
    <property type="entry name" value="EAL_sf"/>
</dbReference>
<organism evidence="5 6">
    <name type="scientific">Thiohalomonas denitrificans</name>
    <dbReference type="NCBI Taxonomy" id="415747"/>
    <lineage>
        <taxon>Bacteria</taxon>
        <taxon>Pseudomonadati</taxon>
        <taxon>Pseudomonadota</taxon>
        <taxon>Gammaproteobacteria</taxon>
        <taxon>Thiohalomonadales</taxon>
        <taxon>Thiohalomonadaceae</taxon>
        <taxon>Thiohalomonas</taxon>
    </lineage>
</organism>
<dbReference type="InterPro" id="IPR001789">
    <property type="entry name" value="Sig_transdc_resp-reg_receiver"/>
</dbReference>
<dbReference type="NCBIfam" id="TIGR00254">
    <property type="entry name" value="GGDEF"/>
    <property type="match status" value="1"/>
</dbReference>
<evidence type="ECO:0000313" key="5">
    <source>
        <dbReference type="EMBL" id="SCZ50037.1"/>
    </source>
</evidence>
<name>A0A1G5PKL5_9GAMM</name>
<dbReference type="InterPro" id="IPR011006">
    <property type="entry name" value="CheY-like_superfamily"/>
</dbReference>
<dbReference type="RefSeq" id="WP_092991907.1">
    <property type="nucleotide sequence ID" value="NZ_FMWD01000001.1"/>
</dbReference>